<dbReference type="Pfam" id="PF03023">
    <property type="entry name" value="MurJ"/>
    <property type="match status" value="1"/>
</dbReference>
<keyword evidence="8 9" id="KW-0961">Cell wall biogenesis/degradation</keyword>
<evidence type="ECO:0000256" key="2">
    <source>
        <dbReference type="ARBA" id="ARBA00022475"/>
    </source>
</evidence>
<feature type="transmembrane region" description="Helical" evidence="8">
    <location>
        <begin position="361"/>
        <end position="383"/>
    </location>
</feature>
<dbReference type="InterPro" id="IPR004268">
    <property type="entry name" value="MurJ"/>
</dbReference>
<dbReference type="GO" id="GO:0008360">
    <property type="term" value="P:regulation of cell shape"/>
    <property type="evidence" value="ECO:0007669"/>
    <property type="project" value="UniProtKB-UniRule"/>
</dbReference>
<evidence type="ECO:0000256" key="9">
    <source>
        <dbReference type="PIRNR" id="PIRNR002869"/>
    </source>
</evidence>
<dbReference type="GO" id="GO:0009252">
    <property type="term" value="P:peptidoglycan biosynthetic process"/>
    <property type="evidence" value="ECO:0007669"/>
    <property type="project" value="UniProtKB-UniRule"/>
</dbReference>
<dbReference type="GO" id="GO:0005886">
    <property type="term" value="C:plasma membrane"/>
    <property type="evidence" value="ECO:0007669"/>
    <property type="project" value="UniProtKB-SubCell"/>
</dbReference>
<dbReference type="HAMAP" id="MF_02078">
    <property type="entry name" value="MurJ_MviN"/>
    <property type="match status" value="1"/>
</dbReference>
<dbReference type="GO" id="GO:0034204">
    <property type="term" value="P:lipid translocation"/>
    <property type="evidence" value="ECO:0007669"/>
    <property type="project" value="TreeGrafter"/>
</dbReference>
<dbReference type="GO" id="GO:0071555">
    <property type="term" value="P:cell wall organization"/>
    <property type="evidence" value="ECO:0007669"/>
    <property type="project" value="UniProtKB-UniRule"/>
</dbReference>
<feature type="transmembrane region" description="Helical" evidence="8">
    <location>
        <begin position="395"/>
        <end position="414"/>
    </location>
</feature>
<dbReference type="InterPro" id="IPR051050">
    <property type="entry name" value="Lipid_II_flippase_MurJ/MviN"/>
</dbReference>
<comment type="similarity">
    <text evidence="8 9">Belongs to the MurJ/MviN family.</text>
</comment>
<dbReference type="PRINTS" id="PR01806">
    <property type="entry name" value="VIRFACTRMVIN"/>
</dbReference>
<evidence type="ECO:0000256" key="3">
    <source>
        <dbReference type="ARBA" id="ARBA00022692"/>
    </source>
</evidence>
<proteinExistence type="inferred from homology"/>
<feature type="transmembrane region" description="Helical" evidence="8">
    <location>
        <begin position="491"/>
        <end position="515"/>
    </location>
</feature>
<dbReference type="CDD" id="cd13123">
    <property type="entry name" value="MATE_MurJ_like"/>
    <property type="match status" value="1"/>
</dbReference>
<feature type="transmembrane region" description="Helical" evidence="8">
    <location>
        <begin position="171"/>
        <end position="190"/>
    </location>
</feature>
<evidence type="ECO:0000256" key="8">
    <source>
        <dbReference type="HAMAP-Rule" id="MF_02078"/>
    </source>
</evidence>
<dbReference type="PANTHER" id="PTHR47019">
    <property type="entry name" value="LIPID II FLIPPASE MURJ"/>
    <property type="match status" value="1"/>
</dbReference>
<feature type="transmembrane region" description="Helical" evidence="8">
    <location>
        <begin position="420"/>
        <end position="442"/>
    </location>
</feature>
<comment type="pathway">
    <text evidence="8">Cell wall biogenesis; peptidoglycan biosynthesis.</text>
</comment>
<keyword evidence="5 8" id="KW-0573">Peptidoglycan synthesis</keyword>
<protein>
    <recommendedName>
        <fullName evidence="8">Probable lipid II flippase MurJ</fullName>
    </recommendedName>
</protein>
<evidence type="ECO:0000256" key="4">
    <source>
        <dbReference type="ARBA" id="ARBA00022960"/>
    </source>
</evidence>
<evidence type="ECO:0000313" key="10">
    <source>
        <dbReference type="EMBL" id="KKQ49923.1"/>
    </source>
</evidence>
<dbReference type="UniPathway" id="UPA00219"/>
<feature type="transmembrane region" description="Helical" evidence="8">
    <location>
        <begin position="102"/>
        <end position="123"/>
    </location>
</feature>
<dbReference type="GO" id="GO:0015648">
    <property type="term" value="F:lipid-linked peptidoglycan transporter activity"/>
    <property type="evidence" value="ECO:0007669"/>
    <property type="project" value="UniProtKB-UniRule"/>
</dbReference>
<keyword evidence="3 8" id="KW-0812">Transmembrane</keyword>
<keyword evidence="8 9" id="KW-0813">Transport</keyword>
<feature type="transmembrane region" description="Helical" evidence="8">
    <location>
        <begin position="326"/>
        <end position="349"/>
    </location>
</feature>
<dbReference type="PANTHER" id="PTHR47019:SF1">
    <property type="entry name" value="LIPID II FLIPPASE MURJ"/>
    <property type="match status" value="1"/>
</dbReference>
<dbReference type="AlphaFoldDB" id="A0A0G0I3K6"/>
<keyword evidence="6 8" id="KW-1133">Transmembrane helix</keyword>
<name>A0A0G0I3K6_9BACT</name>
<reference evidence="10 11" key="1">
    <citation type="journal article" date="2015" name="Nature">
        <title>rRNA introns, odd ribosomes, and small enigmatic genomes across a large radiation of phyla.</title>
        <authorList>
            <person name="Brown C.T."/>
            <person name="Hug L.A."/>
            <person name="Thomas B.C."/>
            <person name="Sharon I."/>
            <person name="Castelle C.J."/>
            <person name="Singh A."/>
            <person name="Wilkins M.J."/>
            <person name="Williams K.H."/>
            <person name="Banfield J.F."/>
        </authorList>
    </citation>
    <scope>NUCLEOTIDE SEQUENCE [LARGE SCALE GENOMIC DNA]</scope>
</reference>
<feature type="transmembrane region" description="Helical" evidence="8">
    <location>
        <begin position="196"/>
        <end position="215"/>
    </location>
</feature>
<evidence type="ECO:0000313" key="11">
    <source>
        <dbReference type="Proteomes" id="UP000034231"/>
    </source>
</evidence>
<keyword evidence="7 8" id="KW-0472">Membrane</keyword>
<dbReference type="PIRSF" id="PIRSF002869">
    <property type="entry name" value="MviN"/>
    <property type="match status" value="1"/>
</dbReference>
<keyword evidence="4 8" id="KW-0133">Cell shape</keyword>
<feature type="transmembrane region" description="Helical" evidence="8">
    <location>
        <begin position="462"/>
        <end position="485"/>
    </location>
</feature>
<dbReference type="EMBL" id="LBTX01000010">
    <property type="protein sequence ID" value="KKQ49923.1"/>
    <property type="molecule type" value="Genomic_DNA"/>
</dbReference>
<evidence type="ECO:0000256" key="5">
    <source>
        <dbReference type="ARBA" id="ARBA00022984"/>
    </source>
</evidence>
<comment type="subcellular location">
    <subcellularLocation>
        <location evidence="1 8">Cell membrane</location>
        <topology evidence="1 8">Multi-pass membrane protein</topology>
    </subcellularLocation>
</comment>
<evidence type="ECO:0000256" key="7">
    <source>
        <dbReference type="ARBA" id="ARBA00023136"/>
    </source>
</evidence>
<comment type="caution">
    <text evidence="10">The sequence shown here is derived from an EMBL/GenBank/DDBJ whole genome shotgun (WGS) entry which is preliminary data.</text>
</comment>
<feature type="transmembrane region" description="Helical" evidence="8">
    <location>
        <begin position="67"/>
        <end position="90"/>
    </location>
</feature>
<comment type="function">
    <text evidence="8 9">Involved in peptidoglycan biosynthesis. Transports lipid-linked peptidoglycan precursors from the inner to the outer leaflet of the cytoplasmic membrane.</text>
</comment>
<gene>
    <name evidence="8" type="primary">murJ</name>
    <name evidence="10" type="ORF">US68_C0010G0057</name>
</gene>
<sequence length="535" mass="59749">MSLLDKFRSFAHHRQKSIFSATVVLAVTFLASALLGFLRTRFLYSAFFKCCVLDLDAYNAAFRIPDLIFKLLVTGALSASFIPVFSSYLHKNKKQAQLMASSVINLLLLIFLGISLIALIFAHPLSQLIAKGFSPYQIDLMASLTRILLIAQIFFLISNFLTAVLQVKQIFIIPALSPIVYNLFIILGIYTLAPAFGIYGVVYAVVVGAFFHMAIQIPSIRHIGFNYSRVASFKIPGVREIVRLMIPRTLSLGLAEIENTVTLFFASTLSAGSISLLNLALQLMYLPSRIFGTTVGQASLPVLSKNIAKNQLDLFRNTVRKTILQSIYIAFPIGVLILVNRLPIVRLAFGTRQFPWSATLLTARTLAFLTPAIVCQAAIQILIRSFYALHDTKTPLKISALSLFFNVITSYFFIHFTTLGIVGLAISASIGNLVQCIGLFWLFVLRVDGQGWKEMLFSFNRILISSILCGLVSWLTIRCLDLFILDTSKTINVVLVFGASVLSGAFSFLVFTWLFHSPEFFYIKSHFRRIFRFLS</sequence>
<feature type="transmembrane region" description="Helical" evidence="8">
    <location>
        <begin position="143"/>
        <end position="164"/>
    </location>
</feature>
<feature type="transmembrane region" description="Helical" evidence="8">
    <location>
        <begin position="18"/>
        <end position="38"/>
    </location>
</feature>
<dbReference type="Proteomes" id="UP000034231">
    <property type="component" value="Unassembled WGS sequence"/>
</dbReference>
<organism evidence="10 11">
    <name type="scientific">Candidatus Shapirobacteria bacterium GW2011_GWE1_38_10</name>
    <dbReference type="NCBI Taxonomy" id="1618488"/>
    <lineage>
        <taxon>Bacteria</taxon>
        <taxon>Candidatus Shapironibacteriota</taxon>
    </lineage>
</organism>
<dbReference type="NCBIfam" id="TIGR01695">
    <property type="entry name" value="murJ_mviN"/>
    <property type="match status" value="1"/>
</dbReference>
<accession>A0A0G0I3K6</accession>
<evidence type="ECO:0000256" key="1">
    <source>
        <dbReference type="ARBA" id="ARBA00004651"/>
    </source>
</evidence>
<keyword evidence="2 8" id="KW-1003">Cell membrane</keyword>
<evidence type="ECO:0000256" key="6">
    <source>
        <dbReference type="ARBA" id="ARBA00022989"/>
    </source>
</evidence>